<evidence type="ECO:0000256" key="3">
    <source>
        <dbReference type="ARBA" id="ARBA00023180"/>
    </source>
</evidence>
<name>A0A3P3Y4K3_PLABS</name>
<proteinExistence type="predicted"/>
<dbReference type="InterPro" id="IPR019734">
    <property type="entry name" value="TPR_rpt"/>
</dbReference>
<dbReference type="Proteomes" id="UP000290189">
    <property type="component" value="Unassembled WGS sequence"/>
</dbReference>
<dbReference type="InterPro" id="IPR049625">
    <property type="entry name" value="Glyco_transf_61_cat"/>
</dbReference>
<gene>
    <name evidence="6" type="ORF">PLBR_LOCUS2145</name>
</gene>
<evidence type="ECO:0000259" key="5">
    <source>
        <dbReference type="Pfam" id="PF04577"/>
    </source>
</evidence>
<dbReference type="PROSITE" id="PS51257">
    <property type="entry name" value="PROKAR_LIPOPROTEIN"/>
    <property type="match status" value="1"/>
</dbReference>
<evidence type="ECO:0000313" key="6">
    <source>
        <dbReference type="EMBL" id="SPQ94930.1"/>
    </source>
</evidence>
<feature type="repeat" description="TPR" evidence="4">
    <location>
        <begin position="80"/>
        <end position="113"/>
    </location>
</feature>
<keyword evidence="2" id="KW-0808">Transferase</keyword>
<evidence type="ECO:0000256" key="4">
    <source>
        <dbReference type="PROSITE-ProRule" id="PRU00339"/>
    </source>
</evidence>
<feature type="domain" description="Glycosyltransferase 61 catalytic" evidence="5">
    <location>
        <begin position="396"/>
        <end position="603"/>
    </location>
</feature>
<dbReference type="Pfam" id="PF04577">
    <property type="entry name" value="Glyco_transf_61"/>
    <property type="match status" value="1"/>
</dbReference>
<geneLocation type="mitochondrion" evidence="6"/>
<keyword evidence="4" id="KW-0802">TPR repeat</keyword>
<dbReference type="Gene3D" id="1.25.40.10">
    <property type="entry name" value="Tetratricopeptide repeat domain"/>
    <property type="match status" value="1"/>
</dbReference>
<reference evidence="6 7" key="1">
    <citation type="submission" date="2018-03" db="EMBL/GenBank/DDBJ databases">
        <authorList>
            <person name="Fogelqvist J."/>
        </authorList>
    </citation>
    <scope>NUCLEOTIDE SEQUENCE [LARGE SCALE GENOMIC DNA]</scope>
</reference>
<dbReference type="SUPFAM" id="SSF48452">
    <property type="entry name" value="TPR-like"/>
    <property type="match status" value="1"/>
</dbReference>
<keyword evidence="6" id="KW-0496">Mitochondrion</keyword>
<dbReference type="InterPro" id="IPR011990">
    <property type="entry name" value="TPR-like_helical_dom_sf"/>
</dbReference>
<evidence type="ECO:0000313" key="7">
    <source>
        <dbReference type="Proteomes" id="UP000290189"/>
    </source>
</evidence>
<evidence type="ECO:0000256" key="1">
    <source>
        <dbReference type="ARBA" id="ARBA00022676"/>
    </source>
</evidence>
<dbReference type="InterPro" id="IPR007657">
    <property type="entry name" value="Glycosyltransferase_61"/>
</dbReference>
<accession>A0A3P3Y4K3</accession>
<keyword evidence="3" id="KW-0325">Glycoprotein</keyword>
<dbReference type="PROSITE" id="PS50005">
    <property type="entry name" value="TPR"/>
    <property type="match status" value="1"/>
</dbReference>
<keyword evidence="1" id="KW-0328">Glycosyltransferase</keyword>
<evidence type="ECO:0000256" key="2">
    <source>
        <dbReference type="ARBA" id="ARBA00022679"/>
    </source>
</evidence>
<sequence>MRDSVFTLRFGGVACTPDIMVVMSPVSPVIVSCFAVVAWGQATRLPHDVYQDAISAFDKGDYPAAIESYSLLREMMPGSKEVIYNLGMAHEFHGDMARCIETYESGIALFPDDGRMYLHMCRSIAEKLNQGIDVDLTDDQIISTCRQAVHLLPEDDPEPLDVLGSVLLLMRYKEGIPTMERWVARFGGSSPPVRVASVKANIASALLWHGDYRRAWNVAVEAMRLDDNPGTVSAAANIRSIGWPMDPVAWALKSRYVHEFVGNLSIYDPRVCLSGSWRLALNWSEEADAGQGDVHVDLLNRDNAMQTYGQPNDPEFVGKPIPKYPHAFHERFIYRIYLREAFMAGSGIVHGDCAVYSGGHHVNVDLHTLPTSDEGVRIIEIDCPVASIIQHQMVNYYHFILEAFPKMLLLVEHVMSDPGNADCKLLLPPEGWAGFIDDVLAMTEFDSVRDRILRYPLPPTLSRYHFRAGLHLVDWIHPAEDVHKTLAKNAWGVFWPPRAAILRVQAFFHDALRRRGRFPDTTGTDDEIVYVSRRFKKNVRAFPNENDFIGFLRERFGQRLRIHVGNETLLDQVAMFAKAKIVVGAHGAGLTNFAFTQPGAVLIMFPGRPHIDFCFGHLVAALGRRHIVMSTIPGSFYYGNFPAITRPSMVLVAETIENALSQRASTEGDIPEEPSAHDDL</sequence>
<protein>
    <recommendedName>
        <fullName evidence="5">Glycosyltransferase 61 catalytic domain-containing protein</fullName>
    </recommendedName>
</protein>
<organism evidence="6 7">
    <name type="scientific">Plasmodiophora brassicae</name>
    <name type="common">Clubroot disease agent</name>
    <dbReference type="NCBI Taxonomy" id="37360"/>
    <lineage>
        <taxon>Eukaryota</taxon>
        <taxon>Sar</taxon>
        <taxon>Rhizaria</taxon>
        <taxon>Endomyxa</taxon>
        <taxon>Phytomyxea</taxon>
        <taxon>Plasmodiophorida</taxon>
        <taxon>Plasmodiophoridae</taxon>
        <taxon>Plasmodiophora</taxon>
    </lineage>
</organism>
<dbReference type="PANTHER" id="PTHR20961">
    <property type="entry name" value="GLYCOSYLTRANSFERASE"/>
    <property type="match status" value="1"/>
</dbReference>
<dbReference type="GO" id="GO:0016757">
    <property type="term" value="F:glycosyltransferase activity"/>
    <property type="evidence" value="ECO:0007669"/>
    <property type="project" value="UniProtKB-KW"/>
</dbReference>
<dbReference type="EMBL" id="OVEO01000003">
    <property type="protein sequence ID" value="SPQ94930.1"/>
    <property type="molecule type" value="Genomic_DNA"/>
</dbReference>
<dbReference type="AlphaFoldDB" id="A0A3P3Y4K3"/>